<dbReference type="InterPro" id="IPR029050">
    <property type="entry name" value="Immunoprotect_excell_Ig-like"/>
</dbReference>
<dbReference type="Pfam" id="PF11611">
    <property type="entry name" value="DUF4352"/>
    <property type="match status" value="1"/>
</dbReference>
<keyword evidence="1" id="KW-0732">Signal</keyword>
<evidence type="ECO:0000259" key="3">
    <source>
        <dbReference type="Pfam" id="PF11611"/>
    </source>
</evidence>
<organism evidence="4 5">
    <name type="scientific">Actinoplanes regularis</name>
    <dbReference type="NCBI Taxonomy" id="52697"/>
    <lineage>
        <taxon>Bacteria</taxon>
        <taxon>Bacillati</taxon>
        <taxon>Actinomycetota</taxon>
        <taxon>Actinomycetes</taxon>
        <taxon>Micromonosporales</taxon>
        <taxon>Micromonosporaceae</taxon>
        <taxon>Actinoplanes</taxon>
    </lineage>
</organism>
<name>A0A239I619_9ACTN</name>
<proteinExistence type="predicted"/>
<protein>
    <recommendedName>
        <fullName evidence="3">DUF4352 domain-containing protein</fullName>
    </recommendedName>
</protein>
<sequence length="230" mass="24796">MEIDQSAGVMRCPYCRREIPMPSSQPFGAGMPHVTISTARVFTQTPEAMRRRVLVTLAIVVAPMLVIGVVLSSVLFSSLPDSPGEPEEVAVGATARVQSFEATVRGVDCTKQTVTKPDDPATSYDDTFTEAAKGKFCVVTFSVKNVGEKTDRYPASSIVATNATERVLDRSTVAENFANNGTYPLDEPIDPGKTVDLLLVFDVPVDTTLAYLQISDDLFADAVIKVKIDS</sequence>
<keyword evidence="2" id="KW-1133">Transmembrane helix</keyword>
<dbReference type="EMBL" id="FZNR01000027">
    <property type="protein sequence ID" value="SNS87784.1"/>
    <property type="molecule type" value="Genomic_DNA"/>
</dbReference>
<evidence type="ECO:0000313" key="5">
    <source>
        <dbReference type="Proteomes" id="UP000198415"/>
    </source>
</evidence>
<evidence type="ECO:0000256" key="2">
    <source>
        <dbReference type="SAM" id="Phobius"/>
    </source>
</evidence>
<accession>A0A239I619</accession>
<dbReference type="InterPro" id="IPR029051">
    <property type="entry name" value="DUF4352"/>
</dbReference>
<keyword evidence="2" id="KW-0472">Membrane</keyword>
<feature type="transmembrane region" description="Helical" evidence="2">
    <location>
        <begin position="53"/>
        <end position="76"/>
    </location>
</feature>
<gene>
    <name evidence="4" type="ORF">SAMN06264365_12719</name>
</gene>
<evidence type="ECO:0000256" key="1">
    <source>
        <dbReference type="ARBA" id="ARBA00022729"/>
    </source>
</evidence>
<evidence type="ECO:0000313" key="4">
    <source>
        <dbReference type="EMBL" id="SNS87784.1"/>
    </source>
</evidence>
<dbReference type="Proteomes" id="UP000198415">
    <property type="component" value="Unassembled WGS sequence"/>
</dbReference>
<keyword evidence="5" id="KW-1185">Reference proteome</keyword>
<dbReference type="Gene3D" id="2.60.40.1240">
    <property type="match status" value="1"/>
</dbReference>
<reference evidence="4 5" key="1">
    <citation type="submission" date="2017-06" db="EMBL/GenBank/DDBJ databases">
        <authorList>
            <person name="Kim H.J."/>
            <person name="Triplett B.A."/>
        </authorList>
    </citation>
    <scope>NUCLEOTIDE SEQUENCE [LARGE SCALE GENOMIC DNA]</scope>
    <source>
        <strain evidence="4 5">DSM 43151</strain>
    </source>
</reference>
<dbReference type="RefSeq" id="WP_179277470.1">
    <property type="nucleotide sequence ID" value="NZ_BOMU01000107.1"/>
</dbReference>
<keyword evidence="2" id="KW-0812">Transmembrane</keyword>
<dbReference type="AlphaFoldDB" id="A0A239I619"/>
<feature type="domain" description="DUF4352" evidence="3">
    <location>
        <begin position="90"/>
        <end position="222"/>
    </location>
</feature>